<dbReference type="GO" id="GO:0042602">
    <property type="term" value="F:riboflavin reductase (NADPH) activity"/>
    <property type="evidence" value="ECO:0007669"/>
    <property type="project" value="TreeGrafter"/>
</dbReference>
<keyword evidence="4" id="KW-0503">Monooxygenase</keyword>
<dbReference type="GO" id="GO:0004497">
    <property type="term" value="F:monooxygenase activity"/>
    <property type="evidence" value="ECO:0007669"/>
    <property type="project" value="UniProtKB-KW"/>
</dbReference>
<dbReference type="SUPFAM" id="SSF46785">
    <property type="entry name" value="Winged helix' DNA-binding domain"/>
    <property type="match status" value="1"/>
</dbReference>
<evidence type="ECO:0000256" key="2">
    <source>
        <dbReference type="ARBA" id="ARBA00023002"/>
    </source>
</evidence>
<dbReference type="InterPro" id="IPR002563">
    <property type="entry name" value="Flavin_Rdtase-like_dom"/>
</dbReference>
<dbReference type="PANTHER" id="PTHR30466">
    <property type="entry name" value="FLAVIN REDUCTASE"/>
    <property type="match status" value="1"/>
</dbReference>
<name>A0A246S1I5_9GAMM</name>
<dbReference type="InterPro" id="IPR050268">
    <property type="entry name" value="NADH-dep_flavin_reductase"/>
</dbReference>
<dbReference type="InterPro" id="IPR036388">
    <property type="entry name" value="WH-like_DNA-bd_sf"/>
</dbReference>
<dbReference type="AlphaFoldDB" id="A0A246S1I5"/>
<keyword evidence="2" id="KW-0560">Oxidoreductase</keyword>
<evidence type="ECO:0000259" key="3">
    <source>
        <dbReference type="SMART" id="SM00903"/>
    </source>
</evidence>
<accession>A0A246S1I5</accession>
<evidence type="ECO:0000256" key="1">
    <source>
        <dbReference type="ARBA" id="ARBA00008898"/>
    </source>
</evidence>
<dbReference type="Gene3D" id="1.10.10.10">
    <property type="entry name" value="Winged helix-like DNA-binding domain superfamily/Winged helix DNA-binding domain"/>
    <property type="match status" value="1"/>
</dbReference>
<evidence type="ECO:0000313" key="5">
    <source>
        <dbReference type="Proteomes" id="UP000197334"/>
    </source>
</evidence>
<dbReference type="GO" id="GO:0010181">
    <property type="term" value="F:FMN binding"/>
    <property type="evidence" value="ECO:0007669"/>
    <property type="project" value="InterPro"/>
</dbReference>
<comment type="similarity">
    <text evidence="1">Belongs to the non-flavoprotein flavin reductase family.</text>
</comment>
<dbReference type="PANTHER" id="PTHR30466:SF11">
    <property type="entry name" value="FLAVIN-DEPENDENT MONOOXYGENASE, REDUCTASE SUBUNIT HSAB"/>
    <property type="match status" value="1"/>
</dbReference>
<organism evidence="4 5">
    <name type="scientific">Halomonas campaniensis</name>
    <dbReference type="NCBI Taxonomy" id="213554"/>
    <lineage>
        <taxon>Bacteria</taxon>
        <taxon>Pseudomonadati</taxon>
        <taxon>Pseudomonadota</taxon>
        <taxon>Gammaproteobacteria</taxon>
        <taxon>Oceanospirillales</taxon>
        <taxon>Halomonadaceae</taxon>
        <taxon>Halomonas</taxon>
    </lineage>
</organism>
<dbReference type="Proteomes" id="UP000197334">
    <property type="component" value="Unassembled WGS sequence"/>
</dbReference>
<keyword evidence="5" id="KW-1185">Reference proteome</keyword>
<reference evidence="4 5" key="1">
    <citation type="submission" date="2014-08" db="EMBL/GenBank/DDBJ databases">
        <title>Draft genome sequence of a novel L-asparaginase producing marine bacterium, Halomonas campaniensis.</title>
        <authorList>
            <person name="Sundarakrishnan B."/>
            <person name="Moushumi Priya A."/>
            <person name="Raman G."/>
            <person name="Sakthivel N."/>
            <person name="Park S."/>
            <person name="Jayachandran S."/>
        </authorList>
    </citation>
    <scope>NUCLEOTIDE SEQUENCE [LARGE SCALE GENOMIC DNA]</scope>
    <source>
        <strain evidence="4 5">SK03</strain>
    </source>
</reference>
<protein>
    <submittedName>
        <fullName evidence="4">Nitrilotriacetate monooxygenase</fullName>
    </submittedName>
</protein>
<dbReference type="SUPFAM" id="SSF50475">
    <property type="entry name" value="FMN-binding split barrel"/>
    <property type="match status" value="1"/>
</dbReference>
<dbReference type="Pfam" id="PF01613">
    <property type="entry name" value="Flavin_Reduct"/>
    <property type="match status" value="1"/>
</dbReference>
<sequence length="309" mass="33704">MNFDARDFRRALGKFATGVTVVTTRNTSGENFGVTASSFNAVSMDPPLILWSIDKGAHSLATYQVAEHFVVNVLSNAQVDISNRFASRGEDKFANTTFEEGVGGAAKLTDAAAHFECRTWNVYEGGDHLIIVGEVVRYAYRDAGSALVFHNGRYAVPEPHPMLLPVNEQSSLNGRLGKHLLYLMREALAAYRGDFYPRLASLGVNDNEWRILTLLADRGVLGVEDLARSVAQPIADLDDTLNGLQERALVVLANDGSVLLSEAGETLALRLLAMADDYEQRLFESLEPTEISTIKSGLGRVIERLGTTA</sequence>
<dbReference type="InterPro" id="IPR036390">
    <property type="entry name" value="WH_DNA-bd_sf"/>
</dbReference>
<dbReference type="InterPro" id="IPR012349">
    <property type="entry name" value="Split_barrel_FMN-bd"/>
</dbReference>
<dbReference type="OrthoDB" id="9792858at2"/>
<dbReference type="SMART" id="SM00903">
    <property type="entry name" value="Flavin_Reduct"/>
    <property type="match status" value="1"/>
</dbReference>
<gene>
    <name evidence="4" type="ORF">JI62_10315</name>
</gene>
<evidence type="ECO:0000313" key="4">
    <source>
        <dbReference type="EMBL" id="OWV29645.1"/>
    </source>
</evidence>
<dbReference type="Gene3D" id="2.30.110.10">
    <property type="entry name" value="Electron Transport, Fmn-binding Protein, Chain A"/>
    <property type="match status" value="1"/>
</dbReference>
<feature type="domain" description="Flavin reductase like" evidence="3">
    <location>
        <begin position="12"/>
        <end position="156"/>
    </location>
</feature>
<dbReference type="RefSeq" id="WP_088700098.1">
    <property type="nucleotide sequence ID" value="NZ_JPUA01000028.1"/>
</dbReference>
<dbReference type="EMBL" id="JPUA01000028">
    <property type="protein sequence ID" value="OWV29645.1"/>
    <property type="molecule type" value="Genomic_DNA"/>
</dbReference>
<comment type="caution">
    <text evidence="4">The sequence shown here is derived from an EMBL/GenBank/DDBJ whole genome shotgun (WGS) entry which is preliminary data.</text>
</comment>
<proteinExistence type="inferred from homology"/>